<name>A0ABW0PGV0_9BURK</name>
<protein>
    <recommendedName>
        <fullName evidence="4">Outer membrane lipoprotein-sorting protein</fullName>
    </recommendedName>
</protein>
<accession>A0ABW0PGV0</accession>
<evidence type="ECO:0008006" key="4">
    <source>
        <dbReference type="Google" id="ProtNLM"/>
    </source>
</evidence>
<evidence type="ECO:0000256" key="1">
    <source>
        <dbReference type="SAM" id="SignalP"/>
    </source>
</evidence>
<evidence type="ECO:0000313" key="3">
    <source>
        <dbReference type="Proteomes" id="UP001596031"/>
    </source>
</evidence>
<gene>
    <name evidence="2" type="ORF">ACFPOU_11160</name>
</gene>
<keyword evidence="1" id="KW-0732">Signal</keyword>
<feature type="signal peptide" evidence="1">
    <location>
        <begin position="1"/>
        <end position="27"/>
    </location>
</feature>
<comment type="caution">
    <text evidence="2">The sequence shown here is derived from an EMBL/GenBank/DDBJ whole genome shotgun (WGS) entry which is preliminary data.</text>
</comment>
<feature type="chain" id="PRO_5045102892" description="Outer membrane lipoprotein-sorting protein" evidence="1">
    <location>
        <begin position="28"/>
        <end position="241"/>
    </location>
</feature>
<dbReference type="Proteomes" id="UP001596031">
    <property type="component" value="Unassembled WGS sequence"/>
</dbReference>
<evidence type="ECO:0000313" key="2">
    <source>
        <dbReference type="EMBL" id="MFC5511680.1"/>
    </source>
</evidence>
<reference evidence="3" key="1">
    <citation type="journal article" date="2019" name="Int. J. Syst. Evol. Microbiol.">
        <title>The Global Catalogue of Microorganisms (GCM) 10K type strain sequencing project: providing services to taxonomists for standard genome sequencing and annotation.</title>
        <authorList>
            <consortium name="The Broad Institute Genomics Platform"/>
            <consortium name="The Broad Institute Genome Sequencing Center for Infectious Disease"/>
            <person name="Wu L."/>
            <person name="Ma J."/>
        </authorList>
    </citation>
    <scope>NUCLEOTIDE SEQUENCE [LARGE SCALE GENOMIC DNA]</scope>
    <source>
        <strain evidence="3">CCUG 38813</strain>
    </source>
</reference>
<sequence length="241" mass="27728">MSMIAFSKLYRAVLFCAALFPSWASHAAPMLQGPDLDLSIQHYSRVMTAEGVLRETRYDETMMRRPGHVWLARVLPASHRAKHSYGHQPAAKKSHNHKHPNYEVLPRHVMLDRDKIRLEVVNAEERDIIFVPPAEYDNANFDGSWVNAFFLMDPQRVAALPLSKRPSAVAGARWREQEKNGLFQRVLWDDTRMVPLVVETGDRAGTFFERVTIRPLPTLAKSLPWTKTKGYAQREYSDFLD</sequence>
<dbReference type="EMBL" id="JBHSMS010000036">
    <property type="protein sequence ID" value="MFC5511680.1"/>
    <property type="molecule type" value="Genomic_DNA"/>
</dbReference>
<keyword evidence="3" id="KW-1185">Reference proteome</keyword>
<dbReference type="RefSeq" id="WP_379720783.1">
    <property type="nucleotide sequence ID" value="NZ_JBHSMS010000036.1"/>
</dbReference>
<organism evidence="2 3">
    <name type="scientific">Massilia jejuensis</name>
    <dbReference type="NCBI Taxonomy" id="648894"/>
    <lineage>
        <taxon>Bacteria</taxon>
        <taxon>Pseudomonadati</taxon>
        <taxon>Pseudomonadota</taxon>
        <taxon>Betaproteobacteria</taxon>
        <taxon>Burkholderiales</taxon>
        <taxon>Oxalobacteraceae</taxon>
        <taxon>Telluria group</taxon>
        <taxon>Massilia</taxon>
    </lineage>
</organism>
<proteinExistence type="predicted"/>